<dbReference type="OrthoDB" id="441812at2759"/>
<keyword evidence="2" id="KW-1185">Reference proteome</keyword>
<comment type="caution">
    <text evidence="1">The sequence shown here is derived from an EMBL/GenBank/DDBJ whole genome shotgun (WGS) entry which is preliminary data.</text>
</comment>
<evidence type="ECO:0000313" key="1">
    <source>
        <dbReference type="EMBL" id="OXV10611.1"/>
    </source>
</evidence>
<dbReference type="Proteomes" id="UP000243515">
    <property type="component" value="Unassembled WGS sequence"/>
</dbReference>
<dbReference type="GO" id="GO:0005634">
    <property type="term" value="C:nucleus"/>
    <property type="evidence" value="ECO:0007669"/>
    <property type="project" value="TreeGrafter"/>
</dbReference>
<sequence length="501" mass="56362">MKRQYLPIEAMPAWARLNGIKFDGVAIERFCSNNDSDGTDKGAAVVTKGEKFNRDPANDNNSSPEVLISVPPDMVLSPSLVESYSKSDRSLKEVLEVVGDYGKTARGAILIFLLLQVTYSSPDFGDDKRIGISNPWSEYIKFLPADIRLPTFYTDEERYLLYGTSLKAAVDTKMASLEREFTHLCRCTETIPWCMRYWWNDSEEETGKLTFEDWKQVDAMYRSRALDLPGTGHAMVPCVDMANHASGDAAVALYETDKKGNAVLQLRWGKRMYPGDEVTITYGDEKGASEMIFSYGFLEAEVTDARQLFLGLGIPDDDPLKSAKRSFCEDAPGVRLFSTCSASGATGWDSPFVWWSCINQEDGLEFHVLETHSGIKELKATWKDRAIGPSGCLRDIITTDPLWDVFQLRAVLILQTRLETQLAMLQETENPFLETDHDGNGKSTGIRSDTYHVVEKLRKLEVDLLERGIRDLRQTRDDLMASETVNAYLSQRSDDAQDDFS</sequence>
<gene>
    <name evidence="1" type="ORF">Egran_01629</name>
</gene>
<evidence type="ECO:0000313" key="2">
    <source>
        <dbReference type="Proteomes" id="UP000243515"/>
    </source>
</evidence>
<name>A0A232M2G8_9EURO</name>
<dbReference type="GO" id="GO:0016279">
    <property type="term" value="F:protein-lysine N-methyltransferase activity"/>
    <property type="evidence" value="ECO:0007669"/>
    <property type="project" value="TreeGrafter"/>
</dbReference>
<protein>
    <recommendedName>
        <fullName evidence="3">SET domain-containing protein</fullName>
    </recommendedName>
</protein>
<dbReference type="SUPFAM" id="SSF82199">
    <property type="entry name" value="SET domain"/>
    <property type="match status" value="1"/>
</dbReference>
<dbReference type="CDD" id="cd10527">
    <property type="entry name" value="SET_LSMT"/>
    <property type="match status" value="1"/>
</dbReference>
<reference evidence="1 2" key="1">
    <citation type="journal article" date="2015" name="Environ. Microbiol.">
        <title>Metagenome sequence of Elaphomyces granulatus from sporocarp tissue reveals Ascomycota ectomycorrhizal fingerprints of genome expansion and a Proteobacteria-rich microbiome.</title>
        <authorList>
            <person name="Quandt C.A."/>
            <person name="Kohler A."/>
            <person name="Hesse C.N."/>
            <person name="Sharpton T.J."/>
            <person name="Martin F."/>
            <person name="Spatafora J.W."/>
        </authorList>
    </citation>
    <scope>NUCLEOTIDE SEQUENCE [LARGE SCALE GENOMIC DNA]</scope>
    <source>
        <strain evidence="1 2">OSC145934</strain>
    </source>
</reference>
<dbReference type="EMBL" id="NPHW01002857">
    <property type="protein sequence ID" value="OXV10611.1"/>
    <property type="molecule type" value="Genomic_DNA"/>
</dbReference>
<organism evidence="1 2">
    <name type="scientific">Elaphomyces granulatus</name>
    <dbReference type="NCBI Taxonomy" id="519963"/>
    <lineage>
        <taxon>Eukaryota</taxon>
        <taxon>Fungi</taxon>
        <taxon>Dikarya</taxon>
        <taxon>Ascomycota</taxon>
        <taxon>Pezizomycotina</taxon>
        <taxon>Eurotiomycetes</taxon>
        <taxon>Eurotiomycetidae</taxon>
        <taxon>Eurotiales</taxon>
        <taxon>Elaphomycetaceae</taxon>
        <taxon>Elaphomyces</taxon>
    </lineage>
</organism>
<dbReference type="Gene3D" id="3.90.1410.10">
    <property type="entry name" value="set domain protein methyltransferase, domain 1"/>
    <property type="match status" value="1"/>
</dbReference>
<proteinExistence type="predicted"/>
<dbReference type="AlphaFoldDB" id="A0A232M2G8"/>
<evidence type="ECO:0008006" key="3">
    <source>
        <dbReference type="Google" id="ProtNLM"/>
    </source>
</evidence>
<dbReference type="PANTHER" id="PTHR13271:SF76">
    <property type="entry name" value="SET DOMAIN-CONTAINING PROTEIN 8"/>
    <property type="match status" value="1"/>
</dbReference>
<dbReference type="InterPro" id="IPR050600">
    <property type="entry name" value="SETD3_SETD6_MTase"/>
</dbReference>
<accession>A0A232M2G8</accession>
<dbReference type="InterPro" id="IPR046341">
    <property type="entry name" value="SET_dom_sf"/>
</dbReference>
<dbReference type="PANTHER" id="PTHR13271">
    <property type="entry name" value="UNCHARACTERIZED PUTATIVE METHYLTRANSFERASE"/>
    <property type="match status" value="1"/>
</dbReference>